<dbReference type="EC" id="2.4.2.7" evidence="7"/>
<evidence type="ECO:0000256" key="4">
    <source>
        <dbReference type="ARBA" id="ARBA00004659"/>
    </source>
</evidence>
<feature type="domain" description="Phosphoribosyltransferase" evidence="12">
    <location>
        <begin position="36"/>
        <end position="170"/>
    </location>
</feature>
<dbReference type="GO" id="GO:0006168">
    <property type="term" value="P:adenine salvage"/>
    <property type="evidence" value="ECO:0007669"/>
    <property type="project" value="InterPro"/>
</dbReference>
<evidence type="ECO:0000313" key="13">
    <source>
        <dbReference type="EMBL" id="EJT51040.1"/>
    </source>
</evidence>
<evidence type="ECO:0000256" key="3">
    <source>
        <dbReference type="ARBA" id="ARBA00004496"/>
    </source>
</evidence>
<dbReference type="SUPFAM" id="SSF53271">
    <property type="entry name" value="PRTase-like"/>
    <property type="match status" value="1"/>
</dbReference>
<evidence type="ECO:0000256" key="9">
    <source>
        <dbReference type="ARBA" id="ARBA00022676"/>
    </source>
</evidence>
<evidence type="ECO:0000256" key="10">
    <source>
        <dbReference type="ARBA" id="ARBA00022679"/>
    </source>
</evidence>
<evidence type="ECO:0000256" key="6">
    <source>
        <dbReference type="ARBA" id="ARBA00011738"/>
    </source>
</evidence>
<reference evidence="13 14" key="1">
    <citation type="journal article" date="2012" name="Eukaryot. Cell">
        <title>Draft genome sequence of CBS 2479, the standard type strain of Trichosporon asahii.</title>
        <authorList>
            <person name="Yang R.Y."/>
            <person name="Li H.T."/>
            <person name="Zhu H."/>
            <person name="Zhou G.P."/>
            <person name="Wang M."/>
            <person name="Wang L."/>
        </authorList>
    </citation>
    <scope>NUCLEOTIDE SEQUENCE [LARGE SCALE GENOMIC DNA]</scope>
    <source>
        <strain evidence="14">ATCC 90039 / CBS 2479 / JCM 2466 / KCTC 7840 / NCYC 2677 / UAMH 7654</strain>
    </source>
</reference>
<gene>
    <name evidence="13" type="ORF">A1Q1_07730</name>
</gene>
<dbReference type="VEuPathDB" id="FungiDB:A1Q1_07730"/>
<dbReference type="GO" id="GO:0002055">
    <property type="term" value="F:adenine binding"/>
    <property type="evidence" value="ECO:0007669"/>
    <property type="project" value="TreeGrafter"/>
</dbReference>
<evidence type="ECO:0000256" key="7">
    <source>
        <dbReference type="ARBA" id="ARBA00011893"/>
    </source>
</evidence>
<dbReference type="KEGG" id="tasa:A1Q1_07730"/>
<dbReference type="GeneID" id="25991242"/>
<keyword evidence="9 13" id="KW-0328">Glycosyltransferase</keyword>
<dbReference type="GO" id="GO:0003999">
    <property type="term" value="F:adenine phosphoribosyltransferase activity"/>
    <property type="evidence" value="ECO:0007669"/>
    <property type="project" value="UniProtKB-EC"/>
</dbReference>
<accession>J4UHJ8</accession>
<organism evidence="13 14">
    <name type="scientific">Trichosporon asahii var. asahii (strain ATCC 90039 / CBS 2479 / JCM 2466 / KCTC 7840 / NBRC 103889/ NCYC 2677 / UAMH 7654)</name>
    <name type="common">Yeast</name>
    <dbReference type="NCBI Taxonomy" id="1186058"/>
    <lineage>
        <taxon>Eukaryota</taxon>
        <taxon>Fungi</taxon>
        <taxon>Dikarya</taxon>
        <taxon>Basidiomycota</taxon>
        <taxon>Agaricomycotina</taxon>
        <taxon>Tremellomycetes</taxon>
        <taxon>Trichosporonales</taxon>
        <taxon>Trichosporonaceae</taxon>
        <taxon>Trichosporon</taxon>
    </lineage>
</organism>
<dbReference type="Pfam" id="PF00156">
    <property type="entry name" value="Pribosyltran"/>
    <property type="match status" value="1"/>
</dbReference>
<dbReference type="NCBIfam" id="NF002636">
    <property type="entry name" value="PRK02304.1-5"/>
    <property type="match status" value="1"/>
</dbReference>
<keyword evidence="8" id="KW-0963">Cytoplasm</keyword>
<dbReference type="InterPro" id="IPR029057">
    <property type="entry name" value="PRTase-like"/>
</dbReference>
<dbReference type="CDD" id="cd06223">
    <property type="entry name" value="PRTases_typeI"/>
    <property type="match status" value="1"/>
</dbReference>
<comment type="similarity">
    <text evidence="5">Belongs to the purine/pyrimidine phosphoribosyltransferase family.</text>
</comment>
<dbReference type="GO" id="GO:0006166">
    <property type="term" value="P:purine ribonucleoside salvage"/>
    <property type="evidence" value="ECO:0007669"/>
    <property type="project" value="UniProtKB-KW"/>
</dbReference>
<protein>
    <recommendedName>
        <fullName evidence="7">adenine phosphoribosyltransferase</fullName>
        <ecNumber evidence="7">2.4.2.7</ecNumber>
    </recommendedName>
</protein>
<name>J4UHJ8_TRIAS</name>
<comment type="function">
    <text evidence="2">Catalyzes a salvage reaction resulting in the formation of AMP, that is energically less costly than de novo synthesis.</text>
</comment>
<evidence type="ECO:0000256" key="5">
    <source>
        <dbReference type="ARBA" id="ARBA00008391"/>
    </source>
</evidence>
<comment type="subcellular location">
    <subcellularLocation>
        <location evidence="3">Cytoplasm</location>
    </subcellularLocation>
</comment>
<dbReference type="PANTHER" id="PTHR32315:SF3">
    <property type="entry name" value="ADENINE PHOSPHORIBOSYLTRANSFERASE"/>
    <property type="match status" value="1"/>
</dbReference>
<dbReference type="GO" id="GO:0005737">
    <property type="term" value="C:cytoplasm"/>
    <property type="evidence" value="ECO:0007669"/>
    <property type="project" value="UniProtKB-SubCell"/>
</dbReference>
<dbReference type="OrthoDB" id="363185at2759"/>
<dbReference type="GO" id="GO:0044209">
    <property type="term" value="P:AMP salvage"/>
    <property type="evidence" value="ECO:0007669"/>
    <property type="project" value="UniProtKB-UniPathway"/>
</dbReference>
<sequence length="193" mass="21224">MSDVAFLKSCLGQYPDWPKKGVTFLDIFPILRDPYALETLVTHLVSHITQQYTTKPDVIVGLDARGFLLGPIIAMRLGAAFVPVRKAGKLPGQCEVAEFEKEYGVDRFEMQKGAIKPGQTVIVFEANLLLYGGDRRLTYSDLIATGGSAAAAGELIKKEGGKTLEYIFIVGLPFLKGHERLDAPAYWMVEAED</sequence>
<evidence type="ECO:0000256" key="11">
    <source>
        <dbReference type="ARBA" id="ARBA00022726"/>
    </source>
</evidence>
<dbReference type="PANTHER" id="PTHR32315">
    <property type="entry name" value="ADENINE PHOSPHORIBOSYLTRANSFERASE"/>
    <property type="match status" value="1"/>
</dbReference>
<comment type="caution">
    <text evidence="13">The sequence shown here is derived from an EMBL/GenBank/DDBJ whole genome shotgun (WGS) entry which is preliminary data.</text>
</comment>
<dbReference type="RefSeq" id="XP_014182217.1">
    <property type="nucleotide sequence ID" value="XM_014326742.1"/>
</dbReference>
<dbReference type="AlphaFoldDB" id="J4UHJ8"/>
<dbReference type="InterPro" id="IPR050054">
    <property type="entry name" value="UPRTase/APRTase"/>
</dbReference>
<evidence type="ECO:0000313" key="14">
    <source>
        <dbReference type="Proteomes" id="UP000002748"/>
    </source>
</evidence>
<evidence type="ECO:0000256" key="1">
    <source>
        <dbReference type="ARBA" id="ARBA00000868"/>
    </source>
</evidence>
<dbReference type="HAMAP" id="MF_00004">
    <property type="entry name" value="Aden_phosphoribosyltr"/>
    <property type="match status" value="1"/>
</dbReference>
<keyword evidence="11" id="KW-0660">Purine salvage</keyword>
<comment type="catalytic activity">
    <reaction evidence="1">
        <text>AMP + diphosphate = 5-phospho-alpha-D-ribose 1-diphosphate + adenine</text>
        <dbReference type="Rhea" id="RHEA:16609"/>
        <dbReference type="ChEBI" id="CHEBI:16708"/>
        <dbReference type="ChEBI" id="CHEBI:33019"/>
        <dbReference type="ChEBI" id="CHEBI:58017"/>
        <dbReference type="ChEBI" id="CHEBI:456215"/>
        <dbReference type="EC" id="2.4.2.7"/>
    </reaction>
</comment>
<comment type="subunit">
    <text evidence="6">Homodimer.</text>
</comment>
<dbReference type="InterPro" id="IPR000836">
    <property type="entry name" value="PRTase_dom"/>
</dbReference>
<evidence type="ECO:0000256" key="8">
    <source>
        <dbReference type="ARBA" id="ARBA00022490"/>
    </source>
</evidence>
<dbReference type="GO" id="GO:0016208">
    <property type="term" value="F:AMP binding"/>
    <property type="evidence" value="ECO:0007669"/>
    <property type="project" value="TreeGrafter"/>
</dbReference>
<dbReference type="FunFam" id="3.40.50.2020:FF:000004">
    <property type="entry name" value="Adenine phosphoribosyltransferase"/>
    <property type="match status" value="1"/>
</dbReference>
<dbReference type="Gene3D" id="3.40.50.2020">
    <property type="match status" value="1"/>
</dbReference>
<dbReference type="Proteomes" id="UP000002748">
    <property type="component" value="Unassembled WGS sequence"/>
</dbReference>
<evidence type="ECO:0000256" key="2">
    <source>
        <dbReference type="ARBA" id="ARBA00003968"/>
    </source>
</evidence>
<dbReference type="UniPathway" id="UPA00588">
    <property type="reaction ID" value="UER00646"/>
</dbReference>
<keyword evidence="10 13" id="KW-0808">Transferase</keyword>
<dbReference type="EMBL" id="ALBS01000075">
    <property type="protein sequence ID" value="EJT51040.1"/>
    <property type="molecule type" value="Genomic_DNA"/>
</dbReference>
<evidence type="ECO:0000259" key="12">
    <source>
        <dbReference type="Pfam" id="PF00156"/>
    </source>
</evidence>
<dbReference type="InterPro" id="IPR005764">
    <property type="entry name" value="Ade_phspho_trans"/>
</dbReference>
<proteinExistence type="inferred from homology"/>
<comment type="pathway">
    <text evidence="4">Purine metabolism; AMP biosynthesis via salvage pathway; AMP from adenine: step 1/1.</text>
</comment>
<dbReference type="HOGENOM" id="CLU_063339_1_0_1"/>